<protein>
    <submittedName>
        <fullName evidence="1">Uncharacterized protein</fullName>
    </submittedName>
</protein>
<dbReference type="AlphaFoldDB" id="A0A1M4TY74"/>
<evidence type="ECO:0000313" key="2">
    <source>
        <dbReference type="Proteomes" id="UP000184476"/>
    </source>
</evidence>
<reference evidence="1 2" key="1">
    <citation type="submission" date="2016-11" db="EMBL/GenBank/DDBJ databases">
        <authorList>
            <person name="Jaros S."/>
            <person name="Januszkiewicz K."/>
            <person name="Wedrychowicz H."/>
        </authorList>
    </citation>
    <scope>NUCLEOTIDE SEQUENCE [LARGE SCALE GENOMIC DNA]</scope>
    <source>
        <strain evidence="1 2">DSM 44666</strain>
    </source>
</reference>
<proteinExistence type="predicted"/>
<dbReference type="EMBL" id="FQVL01000001">
    <property type="protein sequence ID" value="SHE49356.1"/>
    <property type="molecule type" value="Genomic_DNA"/>
</dbReference>
<keyword evidence="2" id="KW-1185">Reference proteome</keyword>
<dbReference type="RefSeq" id="WP_073152017.1">
    <property type="nucleotide sequence ID" value="NZ_FQVL01000001.1"/>
</dbReference>
<gene>
    <name evidence="1" type="ORF">SAMN05444392_101704</name>
</gene>
<dbReference type="Proteomes" id="UP000184476">
    <property type="component" value="Unassembled WGS sequence"/>
</dbReference>
<organism evidence="1 2">
    <name type="scientific">Seinonella peptonophila</name>
    <dbReference type="NCBI Taxonomy" id="112248"/>
    <lineage>
        <taxon>Bacteria</taxon>
        <taxon>Bacillati</taxon>
        <taxon>Bacillota</taxon>
        <taxon>Bacilli</taxon>
        <taxon>Bacillales</taxon>
        <taxon>Thermoactinomycetaceae</taxon>
        <taxon>Seinonella</taxon>
    </lineage>
</organism>
<name>A0A1M4TY74_9BACL</name>
<evidence type="ECO:0000313" key="1">
    <source>
        <dbReference type="EMBL" id="SHE49356.1"/>
    </source>
</evidence>
<accession>A0A1M4TY74</accession>
<sequence length="567" mass="65341">MESYQLSKNERMIIANTITMKQQSSSDFARAERIWNDFAKTFSLFPMNETNPFPVLFDLEKEVRQQSEQIDENLISPHKTMRQFKIVVSLSQILVQVNRLRNETAVTGSTPERLAQTIQFILESMSRIMPLKTSLEASQLTDEEFGLMQKVAAGSHELSKNELESYVGAIVKVGKLLNRPDLSVNEIKLLSQLIFPSNSKLLESMQPSVRAQPIAALIYVQQMLTKKYAQDSNLSPDESTQVQTLLVENSGYIYKVTSQRYNQYLKKREWQKEFGDSLIINRQGLDWVAKVLSNKNAREDAQKGLEAIDLLTKWTTKMVGLSKKSPVSKEMIALWKRNLEYIEIKTNKLMTRKRRTPLMFEGNSIHNRLAVASGMSQLGYKLGLLNYRNALRPPEGQFPVDRSLSFLYNSLARIFPIRPTNSRYIERGELNVIKRAIQHPLSLNSKDIQRLPQLIGGISDMIETSDYLRKNMLGIHNSFNRMNPSDMVEALTQFRLEEQVNIISECINLQKVILTNTDRTLTDNNGFKYQKIFLNNGRLISELTRCAYKQITQQPELRNRETDIRER</sequence>